<feature type="domain" description="Phosphogluconate dehydrogenase (decarboxylating) C-terminal" evidence="2">
    <location>
        <begin position="124"/>
        <end position="271"/>
    </location>
</feature>
<evidence type="ECO:0000259" key="1">
    <source>
        <dbReference type="Pfam" id="PF07991"/>
    </source>
</evidence>
<evidence type="ECO:0000313" key="4">
    <source>
        <dbReference type="Proteomes" id="UP000321805"/>
    </source>
</evidence>
<accession>A0A5B8U1A7</accession>
<dbReference type="AlphaFoldDB" id="A0A5B8U1A7"/>
<dbReference type="RefSeq" id="WP_146916341.1">
    <property type="nucleotide sequence ID" value="NZ_CP042430.1"/>
</dbReference>
<dbReference type="InterPro" id="IPR013116">
    <property type="entry name" value="KARI_N"/>
</dbReference>
<evidence type="ECO:0000259" key="2">
    <source>
        <dbReference type="Pfam" id="PF16896"/>
    </source>
</evidence>
<dbReference type="Proteomes" id="UP000321805">
    <property type="component" value="Chromosome"/>
</dbReference>
<reference evidence="3 4" key="1">
    <citation type="journal article" date="2018" name="J. Microbiol.">
        <title>Baekduia soli gen. nov., sp. nov., a novel bacterium isolated from the soil of Baekdu Mountain and proposal of a novel family name, Baekduiaceae fam. nov.</title>
        <authorList>
            <person name="An D.S."/>
            <person name="Siddiqi M.Z."/>
            <person name="Kim K.H."/>
            <person name="Yu H.S."/>
            <person name="Im W.T."/>
        </authorList>
    </citation>
    <scope>NUCLEOTIDE SEQUENCE [LARGE SCALE GENOMIC DNA]</scope>
    <source>
        <strain evidence="3 4">BR7-21</strain>
    </source>
</reference>
<dbReference type="Pfam" id="PF16896">
    <property type="entry name" value="PGDH_C"/>
    <property type="match status" value="1"/>
</dbReference>
<gene>
    <name evidence="3" type="ORF">FSW04_03585</name>
</gene>
<name>A0A5B8U1A7_9ACTN</name>
<dbReference type="KEGG" id="bsol:FSW04_03585"/>
<dbReference type="Pfam" id="PF07991">
    <property type="entry name" value="KARI_N"/>
    <property type="match status" value="1"/>
</dbReference>
<organism evidence="3 4">
    <name type="scientific">Baekduia soli</name>
    <dbReference type="NCBI Taxonomy" id="496014"/>
    <lineage>
        <taxon>Bacteria</taxon>
        <taxon>Bacillati</taxon>
        <taxon>Actinomycetota</taxon>
        <taxon>Thermoleophilia</taxon>
        <taxon>Solirubrobacterales</taxon>
        <taxon>Baekduiaceae</taxon>
        <taxon>Baekduia</taxon>
    </lineage>
</organism>
<protein>
    <submittedName>
        <fullName evidence="3">Semialdehyde dehydrogenase</fullName>
    </submittedName>
</protein>
<dbReference type="SUPFAM" id="SSF51735">
    <property type="entry name" value="NAD(P)-binding Rossmann-fold domains"/>
    <property type="match status" value="1"/>
</dbReference>
<dbReference type="OrthoDB" id="1677316at2"/>
<dbReference type="EMBL" id="CP042430">
    <property type="protein sequence ID" value="QEC46757.1"/>
    <property type="molecule type" value="Genomic_DNA"/>
</dbReference>
<dbReference type="InterPro" id="IPR036291">
    <property type="entry name" value="NAD(P)-bd_dom_sf"/>
</dbReference>
<evidence type="ECO:0000313" key="3">
    <source>
        <dbReference type="EMBL" id="QEC46757.1"/>
    </source>
</evidence>
<dbReference type="Gene3D" id="1.10.3640.10">
    <property type="entry name" value="Semialdehyde dehydrogenase-like, C-terminal"/>
    <property type="match status" value="1"/>
</dbReference>
<dbReference type="Gene3D" id="3.40.50.720">
    <property type="entry name" value="NAD(P)-binding Rossmann-like Domain"/>
    <property type="match status" value="1"/>
</dbReference>
<sequence>MSTVAIIGAAGVQGAQVGDRLRAAGHDVRLVETGDGVQKLRDRGLEPTTLEDAGRDADAVILAVPDGAIKTVAAAIEQALAPGTVMVALDAAAPFAAPLCARDDLSVFVAHPCHPSMFTTALGPDGRRDYNGGIVPQDIVCCLASGDESAYAVGEELARDMFAPVARSFRITLDQFILLEPTLSETTAATLLLTIREAMEEAVARGVPADVAKAFMEGHIMIELAIFFGELDASFSISADYAVEQARDKLLAPDWRSVFEPDQVRAVAEAIADGKVPAVRIT</sequence>
<dbReference type="InterPro" id="IPR037161">
    <property type="entry name" value="Semialdehyde_DH-like_C"/>
</dbReference>
<feature type="domain" description="KARI N-terminal Rossmann" evidence="1">
    <location>
        <begin position="3"/>
        <end position="87"/>
    </location>
</feature>
<dbReference type="InterPro" id="IPR031663">
    <property type="entry name" value="PGDH_C"/>
</dbReference>
<keyword evidence="4" id="KW-1185">Reference proteome</keyword>
<proteinExistence type="predicted"/>